<dbReference type="SUPFAM" id="SSF56925">
    <property type="entry name" value="OMPA-like"/>
    <property type="match status" value="1"/>
</dbReference>
<feature type="domain" description="Outer membrane protein beta-barrel" evidence="3">
    <location>
        <begin position="6"/>
        <end position="182"/>
    </location>
</feature>
<dbReference type="EMBL" id="JAJHVV010000008">
    <property type="protein sequence ID" value="MCK6264430.1"/>
    <property type="molecule type" value="Genomic_DNA"/>
</dbReference>
<dbReference type="InterPro" id="IPR011250">
    <property type="entry name" value="OMP/PagP_B-barrel"/>
</dbReference>
<dbReference type="Gene3D" id="2.40.160.20">
    <property type="match status" value="1"/>
</dbReference>
<reference evidence="4" key="1">
    <citation type="submission" date="2021-11" db="EMBL/GenBank/DDBJ databases">
        <title>Vibrio ZSDE26 sp. nov. and Vibrio ZSDZ34 sp. nov., isolated from coastal seawater in Qingdao.</title>
        <authorList>
            <person name="Zhang P."/>
        </authorList>
    </citation>
    <scope>NUCLEOTIDE SEQUENCE</scope>
    <source>
        <strain evidence="4">ZSDE26</strain>
    </source>
</reference>
<protein>
    <submittedName>
        <fullName evidence="4">Porin family protein</fullName>
    </submittedName>
</protein>
<keyword evidence="5" id="KW-1185">Reference proteome</keyword>
<evidence type="ECO:0000313" key="5">
    <source>
        <dbReference type="Proteomes" id="UP001139559"/>
    </source>
</evidence>
<accession>A0A9X1XNW9</accession>
<sequence>MKKTVLALSMIVASMSTSVAAKEGAYVSGAYSMMYQDSIVAASNDVENGYALAAGYDFPMGSFFVLAAEVEYKNLGSTTETILSDSLKVSMSSYGVNVLPKIYLGDSFHVMAKLGFHKVEADLTSTYPMPASLTTASDTASLLGFGLGYDFTEHVALQTTYEIHNIAGYNTASANIGIKYSF</sequence>
<evidence type="ECO:0000313" key="4">
    <source>
        <dbReference type="EMBL" id="MCK6264430.1"/>
    </source>
</evidence>
<evidence type="ECO:0000256" key="1">
    <source>
        <dbReference type="ARBA" id="ARBA00022729"/>
    </source>
</evidence>
<organism evidence="4 5">
    <name type="scientific">Vibrio amylolyticus</name>
    <dbReference type="NCBI Taxonomy" id="2847292"/>
    <lineage>
        <taxon>Bacteria</taxon>
        <taxon>Pseudomonadati</taxon>
        <taxon>Pseudomonadota</taxon>
        <taxon>Gammaproteobacteria</taxon>
        <taxon>Vibrionales</taxon>
        <taxon>Vibrionaceae</taxon>
        <taxon>Vibrio</taxon>
    </lineage>
</organism>
<keyword evidence="1 2" id="KW-0732">Signal</keyword>
<dbReference type="Pfam" id="PF13505">
    <property type="entry name" value="OMP_b-brl"/>
    <property type="match status" value="1"/>
</dbReference>
<name>A0A9X1XNW9_9VIBR</name>
<dbReference type="Proteomes" id="UP001139559">
    <property type="component" value="Unassembled WGS sequence"/>
</dbReference>
<dbReference type="AlphaFoldDB" id="A0A9X1XNW9"/>
<gene>
    <name evidence="4" type="ORF">KP803_14205</name>
</gene>
<dbReference type="InterPro" id="IPR027385">
    <property type="entry name" value="Beta-barrel_OMP"/>
</dbReference>
<evidence type="ECO:0000259" key="3">
    <source>
        <dbReference type="Pfam" id="PF13505"/>
    </source>
</evidence>
<comment type="caution">
    <text evidence="4">The sequence shown here is derived from an EMBL/GenBank/DDBJ whole genome shotgun (WGS) entry which is preliminary data.</text>
</comment>
<evidence type="ECO:0000256" key="2">
    <source>
        <dbReference type="SAM" id="SignalP"/>
    </source>
</evidence>
<feature type="signal peptide" evidence="2">
    <location>
        <begin position="1"/>
        <end position="21"/>
    </location>
</feature>
<feature type="chain" id="PRO_5040752613" evidence="2">
    <location>
        <begin position="22"/>
        <end position="182"/>
    </location>
</feature>
<dbReference type="RefSeq" id="WP_248009503.1">
    <property type="nucleotide sequence ID" value="NZ_JAJHVV010000008.1"/>
</dbReference>
<proteinExistence type="predicted"/>